<sequence length="119" mass="13412">MAEVTKNKDSCHNCGSTDHHSNNCPKARKTVYSIEKVPKEESPKEAAESDSMGDSIREQSDEEQHPREEFIVEYQEEPPLQIQDINSEAGMPKDTANKNLCKQTQGEQTFLVTQTKVMA</sequence>
<gene>
    <name evidence="5" type="ORF">O181_042516</name>
</gene>
<feature type="domain" description="CCHC-type" evidence="4">
    <location>
        <begin position="11"/>
        <end position="26"/>
    </location>
</feature>
<evidence type="ECO:0000259" key="4">
    <source>
        <dbReference type="PROSITE" id="PS50158"/>
    </source>
</evidence>
<keyword evidence="6" id="KW-1185">Reference proteome</keyword>
<evidence type="ECO:0000313" key="5">
    <source>
        <dbReference type="EMBL" id="MBW0502801.1"/>
    </source>
</evidence>
<reference evidence="5" key="1">
    <citation type="submission" date="2021-03" db="EMBL/GenBank/DDBJ databases">
        <title>Draft genome sequence of rust myrtle Austropuccinia psidii MF-1, a brazilian biotype.</title>
        <authorList>
            <person name="Quecine M.C."/>
            <person name="Pachon D.M.R."/>
            <person name="Bonatelli M.L."/>
            <person name="Correr F.H."/>
            <person name="Franceschini L.M."/>
            <person name="Leite T.F."/>
            <person name="Margarido G.R.A."/>
            <person name="Almeida C.A."/>
            <person name="Ferrarezi J.A."/>
            <person name="Labate C.A."/>
        </authorList>
    </citation>
    <scope>NUCLEOTIDE SEQUENCE</scope>
    <source>
        <strain evidence="5">MF-1</strain>
    </source>
</reference>
<evidence type="ECO:0000256" key="2">
    <source>
        <dbReference type="PROSITE-ProRule" id="PRU00047"/>
    </source>
</evidence>
<dbReference type="EMBL" id="AVOT02017018">
    <property type="protein sequence ID" value="MBW0502801.1"/>
    <property type="molecule type" value="Genomic_DNA"/>
</dbReference>
<dbReference type="Proteomes" id="UP000765509">
    <property type="component" value="Unassembled WGS sequence"/>
</dbReference>
<organism evidence="5 6">
    <name type="scientific">Austropuccinia psidii MF-1</name>
    <dbReference type="NCBI Taxonomy" id="1389203"/>
    <lineage>
        <taxon>Eukaryota</taxon>
        <taxon>Fungi</taxon>
        <taxon>Dikarya</taxon>
        <taxon>Basidiomycota</taxon>
        <taxon>Pucciniomycotina</taxon>
        <taxon>Pucciniomycetes</taxon>
        <taxon>Pucciniales</taxon>
        <taxon>Sphaerophragmiaceae</taxon>
        <taxon>Austropuccinia</taxon>
    </lineage>
</organism>
<dbReference type="SUPFAM" id="SSF57756">
    <property type="entry name" value="Retrovirus zinc finger-like domains"/>
    <property type="match status" value="1"/>
</dbReference>
<feature type="region of interest" description="Disordered" evidence="3">
    <location>
        <begin position="1"/>
        <end position="105"/>
    </location>
</feature>
<evidence type="ECO:0000313" key="6">
    <source>
        <dbReference type="Proteomes" id="UP000765509"/>
    </source>
</evidence>
<dbReference type="InterPro" id="IPR036875">
    <property type="entry name" value="Znf_CCHC_sf"/>
</dbReference>
<name>A0A9Q3DF06_9BASI</name>
<protein>
    <recommendedName>
        <fullName evidence="4">CCHC-type domain-containing protein</fullName>
    </recommendedName>
</protein>
<dbReference type="GO" id="GO:0006397">
    <property type="term" value="P:mRNA processing"/>
    <property type="evidence" value="ECO:0007669"/>
    <property type="project" value="UniProtKB-KW"/>
</dbReference>
<dbReference type="GO" id="GO:0008270">
    <property type="term" value="F:zinc ion binding"/>
    <property type="evidence" value="ECO:0007669"/>
    <property type="project" value="UniProtKB-KW"/>
</dbReference>
<evidence type="ECO:0000256" key="1">
    <source>
        <dbReference type="ARBA" id="ARBA00022664"/>
    </source>
</evidence>
<dbReference type="Pfam" id="PF00098">
    <property type="entry name" value="zf-CCHC"/>
    <property type="match status" value="1"/>
</dbReference>
<dbReference type="PROSITE" id="PS50158">
    <property type="entry name" value="ZF_CCHC"/>
    <property type="match status" value="1"/>
</dbReference>
<comment type="caution">
    <text evidence="5">The sequence shown here is derived from an EMBL/GenBank/DDBJ whole genome shotgun (WGS) entry which is preliminary data.</text>
</comment>
<dbReference type="InterPro" id="IPR001878">
    <property type="entry name" value="Znf_CCHC"/>
</dbReference>
<evidence type="ECO:0000256" key="3">
    <source>
        <dbReference type="SAM" id="MobiDB-lite"/>
    </source>
</evidence>
<keyword evidence="2" id="KW-0479">Metal-binding</keyword>
<proteinExistence type="predicted"/>
<dbReference type="Gene3D" id="4.10.60.10">
    <property type="entry name" value="Zinc finger, CCHC-type"/>
    <property type="match status" value="1"/>
</dbReference>
<keyword evidence="2" id="KW-0863">Zinc-finger</keyword>
<feature type="compositionally biased region" description="Basic and acidic residues" evidence="3">
    <location>
        <begin position="36"/>
        <end position="47"/>
    </location>
</feature>
<accession>A0A9Q3DF06</accession>
<feature type="compositionally biased region" description="Basic and acidic residues" evidence="3">
    <location>
        <begin position="1"/>
        <end position="21"/>
    </location>
</feature>
<feature type="compositionally biased region" description="Basic and acidic residues" evidence="3">
    <location>
        <begin position="55"/>
        <end position="70"/>
    </location>
</feature>
<keyword evidence="2" id="KW-0862">Zinc</keyword>
<keyword evidence="1" id="KW-0507">mRNA processing</keyword>
<dbReference type="AlphaFoldDB" id="A0A9Q3DF06"/>
<dbReference type="GO" id="GO:0003676">
    <property type="term" value="F:nucleic acid binding"/>
    <property type="evidence" value="ECO:0007669"/>
    <property type="project" value="InterPro"/>
</dbReference>